<dbReference type="RefSeq" id="WP_310139238.1">
    <property type="nucleotide sequence ID" value="NZ_JAVDTR010000005.1"/>
</dbReference>
<dbReference type="PANTHER" id="PTHR38457">
    <property type="entry name" value="REGULATOR ABRB-RELATED"/>
    <property type="match status" value="1"/>
</dbReference>
<feature type="transmembrane region" description="Helical" evidence="1">
    <location>
        <begin position="35"/>
        <end position="56"/>
    </location>
</feature>
<organism evidence="2 3">
    <name type="scientific">Paenibacillus amylolyticus</name>
    <dbReference type="NCBI Taxonomy" id="1451"/>
    <lineage>
        <taxon>Bacteria</taxon>
        <taxon>Bacillati</taxon>
        <taxon>Bacillota</taxon>
        <taxon>Bacilli</taxon>
        <taxon>Bacillales</taxon>
        <taxon>Paenibacillaceae</taxon>
        <taxon>Paenibacillus</taxon>
    </lineage>
</organism>
<feature type="transmembrane region" description="Helical" evidence="1">
    <location>
        <begin position="142"/>
        <end position="167"/>
    </location>
</feature>
<accession>A0AAP5H2G2</accession>
<dbReference type="EMBL" id="JAVDTR010000005">
    <property type="protein sequence ID" value="MDR6723746.1"/>
    <property type="molecule type" value="Genomic_DNA"/>
</dbReference>
<feature type="transmembrane region" description="Helical" evidence="1">
    <location>
        <begin position="336"/>
        <end position="354"/>
    </location>
</feature>
<dbReference type="PANTHER" id="PTHR38457:SF1">
    <property type="entry name" value="REGULATOR ABRB-RELATED"/>
    <property type="match status" value="1"/>
</dbReference>
<dbReference type="NCBIfam" id="TIGR03082">
    <property type="entry name" value="Gneg_AbrB_dup"/>
    <property type="match status" value="2"/>
</dbReference>
<protein>
    <submittedName>
        <fullName evidence="2">Membrane AbrB-like protein</fullName>
    </submittedName>
</protein>
<evidence type="ECO:0000256" key="1">
    <source>
        <dbReference type="SAM" id="Phobius"/>
    </source>
</evidence>
<name>A0AAP5H2G2_PAEAM</name>
<feature type="transmembrane region" description="Helical" evidence="1">
    <location>
        <begin position="90"/>
        <end position="109"/>
    </location>
</feature>
<dbReference type="InterPro" id="IPR007820">
    <property type="entry name" value="AbrB_fam"/>
</dbReference>
<dbReference type="GO" id="GO:0016020">
    <property type="term" value="C:membrane"/>
    <property type="evidence" value="ECO:0007669"/>
    <property type="project" value="InterPro"/>
</dbReference>
<dbReference type="InterPro" id="IPR017516">
    <property type="entry name" value="AbrB_dup"/>
</dbReference>
<keyword evidence="1" id="KW-0812">Transmembrane</keyword>
<keyword evidence="1" id="KW-1133">Transmembrane helix</keyword>
<dbReference type="Pfam" id="PF05145">
    <property type="entry name" value="AbrB"/>
    <property type="match status" value="1"/>
</dbReference>
<feature type="transmembrane region" description="Helical" evidence="1">
    <location>
        <begin position="187"/>
        <end position="210"/>
    </location>
</feature>
<evidence type="ECO:0000313" key="2">
    <source>
        <dbReference type="EMBL" id="MDR6723746.1"/>
    </source>
</evidence>
<gene>
    <name evidence="2" type="ORF">J2W91_002208</name>
</gene>
<proteinExistence type="predicted"/>
<comment type="caution">
    <text evidence="2">The sequence shown here is derived from an EMBL/GenBank/DDBJ whole genome shotgun (WGS) entry which is preliminary data.</text>
</comment>
<reference evidence="2" key="1">
    <citation type="submission" date="2023-07" db="EMBL/GenBank/DDBJ databases">
        <title>Sorghum-associated microbial communities from plants grown in Nebraska, USA.</title>
        <authorList>
            <person name="Schachtman D."/>
        </authorList>
    </citation>
    <scope>NUCLEOTIDE SEQUENCE</scope>
    <source>
        <strain evidence="2">BE80</strain>
    </source>
</reference>
<feature type="transmembrane region" description="Helical" evidence="1">
    <location>
        <begin position="12"/>
        <end position="29"/>
    </location>
</feature>
<keyword evidence="1" id="KW-0472">Membrane</keyword>
<dbReference type="PIRSF" id="PIRSF038991">
    <property type="entry name" value="Protein_AbrB"/>
    <property type="match status" value="1"/>
</dbReference>
<dbReference type="GO" id="GO:0010468">
    <property type="term" value="P:regulation of gene expression"/>
    <property type="evidence" value="ECO:0007669"/>
    <property type="project" value="InterPro"/>
</dbReference>
<dbReference type="Proteomes" id="UP001254832">
    <property type="component" value="Unassembled WGS sequence"/>
</dbReference>
<sequence>MRKHSSSVVFRFLLSLSVSVLGGIAFTAIHTPIPWLLGPMVFMLLGAQVFKLPLMWPSSVRDYGILIVGYSIGLTLTEDALLGIMHQLPMMLLMTLLLIGFCTLTAYLASKLTPFDFPSLLVGSIPGGLSQMVSLAEEMKSINLTLVTFLQVTRLIMIVFCVPFLLFSPWVGGATVVGTDLVLGTSALWTALFPEIWIYAPLCVIGAWIARKLRFPTAFMLGPMIVMCVIQLTTSMHTPALPSSVLNLSQLMIGSHVGLMLRPEQLQRKTQTVTLALLSSVLLIAGSLGLGYILMHVYSLSAATSLLSMAPGGMDQMSIMAHEVNANLSVVSGYQLFRILFIFFIVSSVLKIVLTRLLRQKEGNSESCSRPSN</sequence>
<feature type="transmembrane region" description="Helical" evidence="1">
    <location>
        <begin position="63"/>
        <end position="84"/>
    </location>
</feature>
<evidence type="ECO:0000313" key="3">
    <source>
        <dbReference type="Proteomes" id="UP001254832"/>
    </source>
</evidence>
<feature type="transmembrane region" description="Helical" evidence="1">
    <location>
        <begin position="273"/>
        <end position="295"/>
    </location>
</feature>
<dbReference type="AlphaFoldDB" id="A0AAP5H2G2"/>